<feature type="transmembrane region" description="Helical" evidence="1">
    <location>
        <begin position="6"/>
        <end position="25"/>
    </location>
</feature>
<gene>
    <name evidence="2" type="ORF">A8C56_08880</name>
</gene>
<keyword evidence="1" id="KW-0472">Membrane</keyword>
<sequence length="71" mass="8159">MADNFSFAFSISFSWISCWVFWLMYEADRLNSAVKDAKAANRTESAKFEPASVLISFQKNKIWISVPAQFL</sequence>
<reference evidence="2 3" key="1">
    <citation type="submission" date="2016-05" db="EMBL/GenBank/DDBJ databases">
        <title>Niabella ginsenosidivorans BS26 whole genome sequencing.</title>
        <authorList>
            <person name="Im W.T."/>
            <person name="Siddiqi M.Z."/>
        </authorList>
    </citation>
    <scope>NUCLEOTIDE SEQUENCE [LARGE SCALE GENOMIC DNA]</scope>
    <source>
        <strain evidence="2 3">BS26</strain>
    </source>
</reference>
<keyword evidence="1" id="KW-0812">Transmembrane</keyword>
<protein>
    <submittedName>
        <fullName evidence="2">Uncharacterized protein</fullName>
    </submittedName>
</protein>
<keyword evidence="1" id="KW-1133">Transmembrane helix</keyword>
<keyword evidence="3" id="KW-1185">Reference proteome</keyword>
<dbReference type="AlphaFoldDB" id="A0A1A9I0A6"/>
<name>A0A1A9I0A6_9BACT</name>
<organism evidence="2 3">
    <name type="scientific">Niabella ginsenosidivorans</name>
    <dbReference type="NCBI Taxonomy" id="1176587"/>
    <lineage>
        <taxon>Bacteria</taxon>
        <taxon>Pseudomonadati</taxon>
        <taxon>Bacteroidota</taxon>
        <taxon>Chitinophagia</taxon>
        <taxon>Chitinophagales</taxon>
        <taxon>Chitinophagaceae</taxon>
        <taxon>Niabella</taxon>
    </lineage>
</organism>
<accession>A0A1A9I0A6</accession>
<evidence type="ECO:0000313" key="3">
    <source>
        <dbReference type="Proteomes" id="UP000077667"/>
    </source>
</evidence>
<dbReference type="STRING" id="1176587.A8C56_08880"/>
<dbReference type="Proteomes" id="UP000077667">
    <property type="component" value="Chromosome"/>
</dbReference>
<proteinExistence type="predicted"/>
<dbReference type="KEGG" id="nia:A8C56_08880"/>
<evidence type="ECO:0000313" key="2">
    <source>
        <dbReference type="EMBL" id="ANH81078.1"/>
    </source>
</evidence>
<evidence type="ECO:0000256" key="1">
    <source>
        <dbReference type="SAM" id="Phobius"/>
    </source>
</evidence>
<dbReference type="EMBL" id="CP015772">
    <property type="protein sequence ID" value="ANH81078.1"/>
    <property type="molecule type" value="Genomic_DNA"/>
</dbReference>